<accession>A0A1J5EC20</accession>
<dbReference type="AlphaFoldDB" id="A0A1J5EC20"/>
<comment type="caution">
    <text evidence="1">The sequence shown here is derived from an EMBL/GenBank/DDBJ whole genome shotgun (WGS) entry which is preliminary data.</text>
</comment>
<dbReference type="EMBL" id="MNYI01000076">
    <property type="protein sequence ID" value="OIP41567.1"/>
    <property type="molecule type" value="Genomic_DNA"/>
</dbReference>
<proteinExistence type="predicted"/>
<protein>
    <recommendedName>
        <fullName evidence="3">Ubiquitin-like domain-containing protein</fullName>
    </recommendedName>
</protein>
<dbReference type="InterPro" id="IPR024962">
    <property type="entry name" value="YukD-like"/>
</dbReference>
<evidence type="ECO:0008006" key="3">
    <source>
        <dbReference type="Google" id="ProtNLM"/>
    </source>
</evidence>
<gene>
    <name evidence="1" type="ORF">AUJ95_03095</name>
</gene>
<dbReference type="Pfam" id="PF08817">
    <property type="entry name" value="YukD"/>
    <property type="match status" value="1"/>
</dbReference>
<evidence type="ECO:0000313" key="1">
    <source>
        <dbReference type="EMBL" id="OIP41567.1"/>
    </source>
</evidence>
<dbReference type="Proteomes" id="UP000183085">
    <property type="component" value="Unassembled WGS sequence"/>
</dbReference>
<organism evidence="1 2">
    <name type="scientific">Candidatus Desantisbacteria bacterium CG2_30_40_21</name>
    <dbReference type="NCBI Taxonomy" id="1817895"/>
    <lineage>
        <taxon>Bacteria</taxon>
        <taxon>Candidatus Desantisiibacteriota</taxon>
    </lineage>
</organism>
<sequence length="89" mass="9480">MRVVSVEIEDVTGAKRQRADIPDDIPLKRVLTALVTKMKLPAVSPSGSPLNYQLHHKASGRSLSESDTLSNAGIRDGAVLKIHPVVVAG</sequence>
<reference evidence="1 2" key="1">
    <citation type="journal article" date="2016" name="Environ. Microbiol.">
        <title>Genomic resolution of a cold subsurface aquifer community provides metabolic insights for novel microbes adapted to high CO concentrations.</title>
        <authorList>
            <person name="Probst A.J."/>
            <person name="Castelle C.J."/>
            <person name="Singh A."/>
            <person name="Brown C.T."/>
            <person name="Anantharaman K."/>
            <person name="Sharon I."/>
            <person name="Hug L.A."/>
            <person name="Burstein D."/>
            <person name="Emerson J.B."/>
            <person name="Thomas B.C."/>
            <person name="Banfield J.F."/>
        </authorList>
    </citation>
    <scope>NUCLEOTIDE SEQUENCE [LARGE SCALE GENOMIC DNA]</scope>
    <source>
        <strain evidence="1">CG2_30_40_21</strain>
    </source>
</reference>
<dbReference type="STRING" id="1817895.AUJ95_03095"/>
<name>A0A1J5EC20_9BACT</name>
<evidence type="ECO:0000313" key="2">
    <source>
        <dbReference type="Proteomes" id="UP000183085"/>
    </source>
</evidence>